<feature type="domain" description="DUF2179" evidence="7">
    <location>
        <begin position="236"/>
        <end position="289"/>
    </location>
</feature>
<evidence type="ECO:0000256" key="6">
    <source>
        <dbReference type="SAM" id="Phobius"/>
    </source>
</evidence>
<keyword evidence="5 6" id="KW-0472">Membrane</keyword>
<evidence type="ECO:0000256" key="1">
    <source>
        <dbReference type="ARBA" id="ARBA00004651"/>
    </source>
</evidence>
<gene>
    <name evidence="8" type="ORF">DPRO_1393</name>
</gene>
<evidence type="ECO:0000256" key="5">
    <source>
        <dbReference type="ARBA" id="ARBA00023136"/>
    </source>
</evidence>
<dbReference type="GO" id="GO:0005886">
    <property type="term" value="C:plasma membrane"/>
    <property type="evidence" value="ECO:0007669"/>
    <property type="project" value="UniProtKB-SubCell"/>
</dbReference>
<accession>A0A2C8F7D0</accession>
<dbReference type="OrthoDB" id="5401948at2"/>
<dbReference type="CDD" id="cd16380">
    <property type="entry name" value="YitT_C"/>
    <property type="match status" value="1"/>
</dbReference>
<dbReference type="Proteomes" id="UP000219215">
    <property type="component" value="Chromosome DPRO"/>
</dbReference>
<dbReference type="InterPro" id="IPR051461">
    <property type="entry name" value="UPF0750_membrane"/>
</dbReference>
<keyword evidence="4 6" id="KW-1133">Transmembrane helix</keyword>
<feature type="transmembrane region" description="Helical" evidence="6">
    <location>
        <begin position="20"/>
        <end position="41"/>
    </location>
</feature>
<dbReference type="PANTHER" id="PTHR33545:SF5">
    <property type="entry name" value="UPF0750 MEMBRANE PROTEIN YITT"/>
    <property type="match status" value="1"/>
</dbReference>
<evidence type="ECO:0000259" key="7">
    <source>
        <dbReference type="Pfam" id="PF10035"/>
    </source>
</evidence>
<dbReference type="KEGG" id="pprf:DPRO_1393"/>
<feature type="transmembrane region" description="Helical" evidence="6">
    <location>
        <begin position="95"/>
        <end position="116"/>
    </location>
</feature>
<dbReference type="InterPro" id="IPR003740">
    <property type="entry name" value="YitT"/>
</dbReference>
<name>A0A2C8F7D0_9BACT</name>
<reference evidence="9" key="1">
    <citation type="submission" date="2017-09" db="EMBL/GenBank/DDBJ databases">
        <authorList>
            <person name="Regsiter A."/>
            <person name="William W."/>
        </authorList>
    </citation>
    <scope>NUCLEOTIDE SEQUENCE [LARGE SCALE GENOMIC DNA]</scope>
    <source>
        <strain evidence="9">500-1</strain>
    </source>
</reference>
<evidence type="ECO:0000256" key="2">
    <source>
        <dbReference type="ARBA" id="ARBA00022475"/>
    </source>
</evidence>
<dbReference type="PIRSF" id="PIRSF006483">
    <property type="entry name" value="Membrane_protein_YitT"/>
    <property type="match status" value="1"/>
</dbReference>
<dbReference type="Pfam" id="PF02588">
    <property type="entry name" value="YitT_membrane"/>
    <property type="match status" value="1"/>
</dbReference>
<dbReference type="EMBL" id="LT907975">
    <property type="protein sequence ID" value="SOB58287.1"/>
    <property type="molecule type" value="Genomic_DNA"/>
</dbReference>
<keyword evidence="9" id="KW-1185">Reference proteome</keyword>
<dbReference type="RefSeq" id="WP_097013668.1">
    <property type="nucleotide sequence ID" value="NZ_LT907975.1"/>
</dbReference>
<feature type="transmembrane region" description="Helical" evidence="6">
    <location>
        <begin position="160"/>
        <end position="181"/>
    </location>
</feature>
<evidence type="ECO:0000313" key="9">
    <source>
        <dbReference type="Proteomes" id="UP000219215"/>
    </source>
</evidence>
<keyword evidence="3 6" id="KW-0812">Transmembrane</keyword>
<feature type="transmembrane region" description="Helical" evidence="6">
    <location>
        <begin position="72"/>
        <end position="88"/>
    </location>
</feature>
<dbReference type="Gene3D" id="3.30.70.120">
    <property type="match status" value="1"/>
</dbReference>
<dbReference type="Pfam" id="PF10035">
    <property type="entry name" value="DUF2179"/>
    <property type="match status" value="1"/>
</dbReference>
<dbReference type="InterPro" id="IPR015867">
    <property type="entry name" value="N-reg_PII/ATP_PRibTrfase_C"/>
</dbReference>
<evidence type="ECO:0000256" key="3">
    <source>
        <dbReference type="ARBA" id="ARBA00022692"/>
    </source>
</evidence>
<proteinExistence type="predicted"/>
<evidence type="ECO:0000256" key="4">
    <source>
        <dbReference type="ARBA" id="ARBA00022989"/>
    </source>
</evidence>
<organism evidence="8 9">
    <name type="scientific">Pseudodesulfovibrio profundus</name>
    <dbReference type="NCBI Taxonomy" id="57320"/>
    <lineage>
        <taxon>Bacteria</taxon>
        <taxon>Pseudomonadati</taxon>
        <taxon>Thermodesulfobacteriota</taxon>
        <taxon>Desulfovibrionia</taxon>
        <taxon>Desulfovibrionales</taxon>
        <taxon>Desulfovibrionaceae</taxon>
    </lineage>
</organism>
<evidence type="ECO:0000313" key="8">
    <source>
        <dbReference type="EMBL" id="SOB58287.1"/>
    </source>
</evidence>
<feature type="transmembrane region" description="Helical" evidence="6">
    <location>
        <begin position="187"/>
        <end position="209"/>
    </location>
</feature>
<protein>
    <recommendedName>
        <fullName evidence="7">DUF2179 domain-containing protein</fullName>
    </recommendedName>
</protein>
<dbReference type="InterPro" id="IPR019264">
    <property type="entry name" value="DUF2179"/>
</dbReference>
<dbReference type="PANTHER" id="PTHR33545">
    <property type="entry name" value="UPF0750 MEMBRANE PROTEIN YITT-RELATED"/>
    <property type="match status" value="1"/>
</dbReference>
<feature type="transmembrane region" description="Helical" evidence="6">
    <location>
        <begin position="122"/>
        <end position="140"/>
    </location>
</feature>
<keyword evidence="2" id="KW-1003">Cell membrane</keyword>
<dbReference type="AlphaFoldDB" id="A0A2C8F7D0"/>
<comment type="subcellular location">
    <subcellularLocation>
        <location evidence="1">Cell membrane</location>
        <topology evidence="1">Multi-pass membrane protein</topology>
    </subcellularLocation>
</comment>
<sequence length="298" mass="33617">MSGTSRSELGKGPQFRLDFYYSTWWNLLLITVGTLIVTIAIKGIAVPHGFIPAGVFGLAALIYYMTDWLSPGWLNFLFNAPLFIFAWFKVSRRFFLYSLYSIASTTVFYEMIPVTIPVQNELYAAIASGVITGFGAGLVLRSLGSNGGLDVVAVYLYQRYNIGIGRIYLMFNALLFSFSLYRLSPDLVIASLIMAFITSVLVEQTLSLFNQRKVVFIVSNKADEISDDILYQLRQSATFLKGFGAYSRQERNVLMTVVNNLQLKKLEEITFNHDENALFIVENTFSVIGSSFSRRKIY</sequence>
<feature type="transmembrane region" description="Helical" evidence="6">
    <location>
        <begin position="48"/>
        <end position="66"/>
    </location>
</feature>